<dbReference type="RefSeq" id="WP_211937971.1">
    <property type="nucleotide sequence ID" value="NZ_CP073078.1"/>
</dbReference>
<dbReference type="InterPro" id="IPR019285">
    <property type="entry name" value="DUF2336"/>
</dbReference>
<dbReference type="Proteomes" id="UP000676409">
    <property type="component" value="Chromosome"/>
</dbReference>
<evidence type="ECO:0000313" key="2">
    <source>
        <dbReference type="Proteomes" id="UP000676409"/>
    </source>
</evidence>
<evidence type="ECO:0000313" key="1">
    <source>
        <dbReference type="EMBL" id="QUD87920.1"/>
    </source>
</evidence>
<name>A0A975FYT8_9CAUL</name>
<proteinExistence type="predicted"/>
<organism evidence="1 2">
    <name type="scientific">Phenylobacterium montanum</name>
    <dbReference type="NCBI Taxonomy" id="2823693"/>
    <lineage>
        <taxon>Bacteria</taxon>
        <taxon>Pseudomonadati</taxon>
        <taxon>Pseudomonadota</taxon>
        <taxon>Alphaproteobacteria</taxon>
        <taxon>Caulobacterales</taxon>
        <taxon>Caulobacteraceae</taxon>
        <taxon>Phenylobacterium</taxon>
    </lineage>
</organism>
<reference evidence="1" key="1">
    <citation type="submission" date="2021-04" db="EMBL/GenBank/DDBJ databases">
        <title>The complete genome sequence of Caulobacter sp. S6.</title>
        <authorList>
            <person name="Tang Y."/>
            <person name="Ouyang W."/>
            <person name="Liu Q."/>
            <person name="Huang B."/>
            <person name="Guo Z."/>
            <person name="Lei P."/>
        </authorList>
    </citation>
    <scope>NUCLEOTIDE SEQUENCE</scope>
    <source>
        <strain evidence="1">S6</strain>
    </source>
</reference>
<accession>A0A975FYT8</accession>
<keyword evidence="2" id="KW-1185">Reference proteome</keyword>
<protein>
    <submittedName>
        <fullName evidence="1">DUF2336 domain-containing protein</fullName>
    </submittedName>
</protein>
<dbReference type="Pfam" id="PF10098">
    <property type="entry name" value="DUF2336"/>
    <property type="match status" value="1"/>
</dbReference>
<dbReference type="AlphaFoldDB" id="A0A975FYT8"/>
<gene>
    <name evidence="1" type="ORF">KCG34_23240</name>
</gene>
<dbReference type="KEGG" id="caul:KCG34_23240"/>
<sequence>MAMTRAALTDIDIRMLVKGDTPDARASAAQKICSRMDQADLDDEDRAKAQDILRIMAGDAAELVRKALAVTLRESPLVPRDVAMQLARDVESIALPILSFSPAFTDADLVEIVRIGGPVRQVAIASRPKLSEKVTTTIVEHGVEQAVKTACANDNARFADRTLQAVVERFSKSEAVLAAVAYRRVLPLAVTEKLIAVVGDELRDHLINHHALPPDLALEIATGSRERATVDLVDQAGRAPDVRSFTRHLKAGGRLTASLLLRALVQGHMTFFEWGLSELAGVPHHRTWLMVHDAGPLGLRAIYDRAELPPRLYSCFRAGVDAYHTMEAEGGELDAERYQERLLERFLTQPRAAAPEDMDYLMDKLDRLRAEIGRMDRAVGEPGPAAEPDAFQYV</sequence>
<dbReference type="EMBL" id="CP073078">
    <property type="protein sequence ID" value="QUD87920.1"/>
    <property type="molecule type" value="Genomic_DNA"/>
</dbReference>
<dbReference type="PIRSF" id="PIRSF035865">
    <property type="entry name" value="UCP035865"/>
    <property type="match status" value="1"/>
</dbReference>
<dbReference type="InterPro" id="IPR014598">
    <property type="entry name" value="UCP035865"/>
</dbReference>